<evidence type="ECO:0000313" key="2">
    <source>
        <dbReference type="EMBL" id="CAD8360525.1"/>
    </source>
</evidence>
<reference evidence="2" key="1">
    <citation type="submission" date="2021-01" db="EMBL/GenBank/DDBJ databases">
        <authorList>
            <person name="Corre E."/>
            <person name="Pelletier E."/>
            <person name="Niang G."/>
            <person name="Scheremetjew M."/>
            <person name="Finn R."/>
            <person name="Kale V."/>
            <person name="Holt S."/>
            <person name="Cochrane G."/>
            <person name="Meng A."/>
            <person name="Brown T."/>
            <person name="Cohen L."/>
        </authorList>
    </citation>
    <scope>NUCLEOTIDE SEQUENCE</scope>
    <source>
        <strain evidence="2">Pbaha01</strain>
    </source>
</reference>
<feature type="chain" id="PRO_5030957974" evidence="1">
    <location>
        <begin position="18"/>
        <end position="370"/>
    </location>
</feature>
<sequence>MVWWAALLALLGAVARAAGPAEPPGFLVERALALAADNECLSDASVPPGLGDMSISTPTGQRPATCAVNALQATGRHAARVSSHNVQVQGQGHLSGGEEMPQKAHLHREWLPERHQAEGGLHSVSAAANGNTSQNWSTLAAQLGTGGALDDMLLKLLRDDIPTINEAIHSAIPGVMENAYNTSLERNACCAPTPWGCWCHCTLSGTVYLASLSNANSLQLTDVTNVTSRIADGMYTVHAEAGVTDLMVEGTANGTATSCMLGPTDISGRLSFMASMKIIAELAGSLVPAQGGGICFKITEVKSQIPGSGVEYKRIMVSVGSWTILEVTSHFWAQVVNSMPTNFMARAITRVAEPALKSILAKREDLCFGT</sequence>
<gene>
    <name evidence="2" type="ORF">PBAH0796_LOCUS14908</name>
</gene>
<dbReference type="EMBL" id="HBEG01024557">
    <property type="protein sequence ID" value="CAD8360525.1"/>
    <property type="molecule type" value="Transcribed_RNA"/>
</dbReference>
<accession>A0A7S0AE32</accession>
<protein>
    <submittedName>
        <fullName evidence="2">Uncharacterized protein</fullName>
    </submittedName>
</protein>
<name>A0A7S0AE32_9DINO</name>
<dbReference type="AlphaFoldDB" id="A0A7S0AE32"/>
<keyword evidence="1" id="KW-0732">Signal</keyword>
<evidence type="ECO:0000256" key="1">
    <source>
        <dbReference type="SAM" id="SignalP"/>
    </source>
</evidence>
<feature type="signal peptide" evidence="1">
    <location>
        <begin position="1"/>
        <end position="17"/>
    </location>
</feature>
<proteinExistence type="predicted"/>
<organism evidence="2">
    <name type="scientific">Pyrodinium bahamense</name>
    <dbReference type="NCBI Taxonomy" id="73915"/>
    <lineage>
        <taxon>Eukaryota</taxon>
        <taxon>Sar</taxon>
        <taxon>Alveolata</taxon>
        <taxon>Dinophyceae</taxon>
        <taxon>Gonyaulacales</taxon>
        <taxon>Pyrocystaceae</taxon>
        <taxon>Pyrodinium</taxon>
    </lineage>
</organism>